<gene>
    <name evidence="5" type="ORF">KDI_00530</name>
</gene>
<feature type="domain" description="Glycoside hydrolase family 3 N-terminal" evidence="4">
    <location>
        <begin position="13"/>
        <end position="339"/>
    </location>
</feature>
<dbReference type="SUPFAM" id="SSF51445">
    <property type="entry name" value="(Trans)glycosidases"/>
    <property type="match status" value="1"/>
</dbReference>
<dbReference type="RefSeq" id="WP_149399120.1">
    <property type="nucleotide sequence ID" value="NZ_BIXY01000001.1"/>
</dbReference>
<evidence type="ECO:0000313" key="6">
    <source>
        <dbReference type="Proteomes" id="UP000322530"/>
    </source>
</evidence>
<dbReference type="InterPro" id="IPR017853">
    <property type="entry name" value="GH"/>
</dbReference>
<dbReference type="InterPro" id="IPR001764">
    <property type="entry name" value="Glyco_hydro_3_N"/>
</dbReference>
<dbReference type="Gene3D" id="3.20.20.300">
    <property type="entry name" value="Glycoside hydrolase, family 3, N-terminal domain"/>
    <property type="match status" value="1"/>
</dbReference>
<keyword evidence="3" id="KW-0326">Glycosidase</keyword>
<name>A0A5A5T634_9CHLR</name>
<dbReference type="GO" id="GO:0005975">
    <property type="term" value="P:carbohydrate metabolic process"/>
    <property type="evidence" value="ECO:0007669"/>
    <property type="project" value="InterPro"/>
</dbReference>
<proteinExistence type="inferred from homology"/>
<dbReference type="PANTHER" id="PTHR30480:SF16">
    <property type="entry name" value="GLYCOSIDE HYDROLASE FAMILY 3 DOMAIN PROTEIN"/>
    <property type="match status" value="1"/>
</dbReference>
<evidence type="ECO:0000256" key="3">
    <source>
        <dbReference type="ARBA" id="ARBA00023295"/>
    </source>
</evidence>
<dbReference type="GO" id="GO:0004553">
    <property type="term" value="F:hydrolase activity, hydrolyzing O-glycosyl compounds"/>
    <property type="evidence" value="ECO:0007669"/>
    <property type="project" value="InterPro"/>
</dbReference>
<comment type="similarity">
    <text evidence="1">Belongs to the glycosyl hydrolase 3 family.</text>
</comment>
<evidence type="ECO:0000256" key="1">
    <source>
        <dbReference type="ARBA" id="ARBA00005336"/>
    </source>
</evidence>
<dbReference type="InterPro" id="IPR036881">
    <property type="entry name" value="Glyco_hydro_3_C_sf"/>
</dbReference>
<dbReference type="NCBIfam" id="NF003740">
    <property type="entry name" value="PRK05337.1"/>
    <property type="match status" value="1"/>
</dbReference>
<dbReference type="Gene3D" id="3.40.50.1700">
    <property type="entry name" value="Glycoside hydrolase family 3 C-terminal domain"/>
    <property type="match status" value="1"/>
</dbReference>
<keyword evidence="6" id="KW-1185">Reference proteome</keyword>
<dbReference type="Proteomes" id="UP000322530">
    <property type="component" value="Unassembled WGS sequence"/>
</dbReference>
<dbReference type="SUPFAM" id="SSF52279">
    <property type="entry name" value="Beta-D-glucan exohydrolase, C-terminal domain"/>
    <property type="match status" value="1"/>
</dbReference>
<evidence type="ECO:0000256" key="2">
    <source>
        <dbReference type="ARBA" id="ARBA00022801"/>
    </source>
</evidence>
<reference evidence="5 6" key="1">
    <citation type="submission" date="2019-01" db="EMBL/GenBank/DDBJ databases">
        <title>Draft genome sequence of Dictyobacter sp. Uno17.</title>
        <authorList>
            <person name="Wang C.M."/>
            <person name="Zheng Y."/>
            <person name="Sakai Y."/>
            <person name="Abe K."/>
            <person name="Yokota A."/>
            <person name="Yabe S."/>
        </authorList>
    </citation>
    <scope>NUCLEOTIDE SEQUENCE [LARGE SCALE GENOMIC DNA]</scope>
    <source>
        <strain evidence="5 6">Uno17</strain>
    </source>
</reference>
<dbReference type="AlphaFoldDB" id="A0A5A5T634"/>
<dbReference type="InterPro" id="IPR036962">
    <property type="entry name" value="Glyco_hydro_3_N_sf"/>
</dbReference>
<evidence type="ECO:0000259" key="4">
    <source>
        <dbReference type="Pfam" id="PF00933"/>
    </source>
</evidence>
<dbReference type="OrthoDB" id="9805821at2"/>
<sequence>MPSTPSLTEAMSLEECLGQVFMVGFPGTTVTPEIIDLIKNEHIGGLVLFSRNLEHANQIQTLTTQLQAIAREAGHRYPLLISVDQENGMVRRFGESATVFPGNMTLGAIGSTEMTREVAQATGREMAALGINMNLAPVADVNNNPANPVIGIRSFGEDAQEVGRHVAAMVAGYRDAGIITCLKHFPGHGDTAVDSHLALPSVPYTLERLEKLELIPFKQGIAAGADSIMIAHLALPALMSADELFPATLSPVVVHDLLRQKMGYQGVIITDCLEMNAVSETVGVPDGAVMALQAGNDLILVSHQYPRQKGSLEAVRNALRTGKLSEQTIRSASERILNLKAHTLSWEKLPDQADLALISNSAHQQLRDRAYEQSTTLVRDQQKLLPLHLTAEQRLLVLLLQPDAYTVAADKSAAGNIFIEQIRQHHAQVESITVTSQNAAEIQQGIDQTVSGFAMIIVVTVNANLDQYQGDFVRHVLQTTKPTIGLAVYNPYDLLAFPQLGSYLVTYEYTAPALGAAVRVLFGEVAAHGKLPVSLPGLYPLAR</sequence>
<keyword evidence="2" id="KW-0378">Hydrolase</keyword>
<accession>A0A5A5T634</accession>
<dbReference type="GO" id="GO:0009254">
    <property type="term" value="P:peptidoglycan turnover"/>
    <property type="evidence" value="ECO:0007669"/>
    <property type="project" value="TreeGrafter"/>
</dbReference>
<protein>
    <submittedName>
        <fullName evidence="5">Beta-glucosidase</fullName>
    </submittedName>
</protein>
<dbReference type="InterPro" id="IPR050226">
    <property type="entry name" value="NagZ_Beta-hexosaminidase"/>
</dbReference>
<dbReference type="PANTHER" id="PTHR30480">
    <property type="entry name" value="BETA-HEXOSAMINIDASE-RELATED"/>
    <property type="match status" value="1"/>
</dbReference>
<evidence type="ECO:0000313" key="5">
    <source>
        <dbReference type="EMBL" id="GCF06489.1"/>
    </source>
</evidence>
<comment type="caution">
    <text evidence="5">The sequence shown here is derived from an EMBL/GenBank/DDBJ whole genome shotgun (WGS) entry which is preliminary data.</text>
</comment>
<dbReference type="EMBL" id="BIXY01000001">
    <property type="protein sequence ID" value="GCF06489.1"/>
    <property type="molecule type" value="Genomic_DNA"/>
</dbReference>
<organism evidence="5 6">
    <name type="scientific">Dictyobacter arantiisoli</name>
    <dbReference type="NCBI Taxonomy" id="2014874"/>
    <lineage>
        <taxon>Bacteria</taxon>
        <taxon>Bacillati</taxon>
        <taxon>Chloroflexota</taxon>
        <taxon>Ktedonobacteria</taxon>
        <taxon>Ktedonobacterales</taxon>
        <taxon>Dictyobacteraceae</taxon>
        <taxon>Dictyobacter</taxon>
    </lineage>
</organism>
<dbReference type="Pfam" id="PF00933">
    <property type="entry name" value="Glyco_hydro_3"/>
    <property type="match status" value="1"/>
</dbReference>